<gene>
    <name evidence="1" type="ORF">L0661_23415</name>
</gene>
<protein>
    <recommendedName>
        <fullName evidence="3">AraC-like protein</fullName>
    </recommendedName>
</protein>
<evidence type="ECO:0000313" key="2">
    <source>
        <dbReference type="Proteomes" id="UP001139411"/>
    </source>
</evidence>
<dbReference type="EMBL" id="JAKFFV010000019">
    <property type="protein sequence ID" value="MCF2501289.1"/>
    <property type="molecule type" value="Genomic_DNA"/>
</dbReference>
<dbReference type="RefSeq" id="WP_235136225.1">
    <property type="nucleotide sequence ID" value="NZ_JAKFFV010000019.1"/>
</dbReference>
<sequence length="178" mass="20316">MRNCNASPPENAGNTKQKRFKVYKTGVGLDIHPAFTRRDFAKIYLIAGNASIHACGKTIYTSEPILLFEPLVPYSLHEIVTDTSFTCLFSQDLLHSELCSKVYHKLMAFAASSEPVIFSLDSKQKNFITFVFEQIILEQDTAYTFSHELFCNYMNLIFHEVLKKTTGNKTGYQLFHLN</sequence>
<comment type="caution">
    <text evidence="1">The sequence shown here is derived from an EMBL/GenBank/DDBJ whole genome shotgun (WGS) entry which is preliminary data.</text>
</comment>
<evidence type="ECO:0008006" key="3">
    <source>
        <dbReference type="Google" id="ProtNLM"/>
    </source>
</evidence>
<dbReference type="AlphaFoldDB" id="A0A9X1QKE4"/>
<organism evidence="1 2">
    <name type="scientific">Dyadobacter chenhuakuii</name>
    <dbReference type="NCBI Taxonomy" id="2909339"/>
    <lineage>
        <taxon>Bacteria</taxon>
        <taxon>Pseudomonadati</taxon>
        <taxon>Bacteroidota</taxon>
        <taxon>Cytophagia</taxon>
        <taxon>Cytophagales</taxon>
        <taxon>Spirosomataceae</taxon>
        <taxon>Dyadobacter</taxon>
    </lineage>
</organism>
<accession>A0A9X1QKE4</accession>
<reference evidence="1" key="1">
    <citation type="submission" date="2022-01" db="EMBL/GenBank/DDBJ databases">
        <title>Novel species in genus Dyadobacter.</title>
        <authorList>
            <person name="Ma C."/>
        </authorList>
    </citation>
    <scope>NUCLEOTIDE SEQUENCE</scope>
    <source>
        <strain evidence="1">CY357</strain>
    </source>
</reference>
<name>A0A9X1QKE4_9BACT</name>
<evidence type="ECO:0000313" key="1">
    <source>
        <dbReference type="EMBL" id="MCF2501289.1"/>
    </source>
</evidence>
<proteinExistence type="predicted"/>
<dbReference type="Proteomes" id="UP001139411">
    <property type="component" value="Unassembled WGS sequence"/>
</dbReference>